<evidence type="ECO:0000313" key="2">
    <source>
        <dbReference type="Proteomes" id="UP000054516"/>
    </source>
</evidence>
<organism evidence="1">
    <name type="scientific">Rosellinia necatrix</name>
    <name type="common">White root-rot fungus</name>
    <dbReference type="NCBI Taxonomy" id="77044"/>
    <lineage>
        <taxon>Eukaryota</taxon>
        <taxon>Fungi</taxon>
        <taxon>Dikarya</taxon>
        <taxon>Ascomycota</taxon>
        <taxon>Pezizomycotina</taxon>
        <taxon>Sordariomycetes</taxon>
        <taxon>Xylariomycetidae</taxon>
        <taxon>Xylariales</taxon>
        <taxon>Xylariaceae</taxon>
        <taxon>Rosellinia</taxon>
    </lineage>
</organism>
<keyword evidence="2" id="KW-1185">Reference proteome</keyword>
<accession>A0A1S8A6W4</accession>
<gene>
    <name evidence="1" type="ORF">SAMD00023353_0700400</name>
</gene>
<reference evidence="1" key="1">
    <citation type="submission" date="2016-03" db="EMBL/GenBank/DDBJ databases">
        <title>Draft genome sequence of Rosellinia necatrix.</title>
        <authorList>
            <person name="Kanematsu S."/>
        </authorList>
    </citation>
    <scope>NUCLEOTIDE SEQUENCE [LARGE SCALE GENOMIC DNA]</scope>
    <source>
        <strain evidence="1">W97</strain>
    </source>
</reference>
<dbReference type="EMBL" id="DF977452">
    <property type="protein sequence ID" value="GAW25450.1"/>
    <property type="molecule type" value="Genomic_DNA"/>
</dbReference>
<dbReference type="AlphaFoldDB" id="A0A1S8A6W4"/>
<dbReference type="Proteomes" id="UP000054516">
    <property type="component" value="Unassembled WGS sequence"/>
</dbReference>
<proteinExistence type="predicted"/>
<protein>
    <submittedName>
        <fullName evidence="1">Uncharacterized protein</fullName>
    </submittedName>
</protein>
<sequence>MGVRIGLGGAFDPESSWAGDTRSRLTGDCRCWSLAPAGAHSDTDDTRVRNQTKRLIREENNTIQRAAPSEGGTSALVVRPLEPLLANQLADGAGLVQP</sequence>
<name>A0A1S8A6W4_ROSNE</name>
<evidence type="ECO:0000313" key="1">
    <source>
        <dbReference type="EMBL" id="GAW25450.1"/>
    </source>
</evidence>